<dbReference type="EMBL" id="JAHQIW010007164">
    <property type="protein sequence ID" value="KAJ1372630.1"/>
    <property type="molecule type" value="Genomic_DNA"/>
</dbReference>
<organism evidence="1 2">
    <name type="scientific">Parelaphostrongylus tenuis</name>
    <name type="common">Meningeal worm</name>
    <dbReference type="NCBI Taxonomy" id="148309"/>
    <lineage>
        <taxon>Eukaryota</taxon>
        <taxon>Metazoa</taxon>
        <taxon>Ecdysozoa</taxon>
        <taxon>Nematoda</taxon>
        <taxon>Chromadorea</taxon>
        <taxon>Rhabditida</taxon>
        <taxon>Rhabditina</taxon>
        <taxon>Rhabditomorpha</taxon>
        <taxon>Strongyloidea</taxon>
        <taxon>Metastrongylidae</taxon>
        <taxon>Parelaphostrongylus</taxon>
    </lineage>
</organism>
<dbReference type="AlphaFoldDB" id="A0AAD5RAU1"/>
<evidence type="ECO:0000313" key="2">
    <source>
        <dbReference type="Proteomes" id="UP001196413"/>
    </source>
</evidence>
<reference evidence="1" key="1">
    <citation type="submission" date="2021-06" db="EMBL/GenBank/DDBJ databases">
        <title>Parelaphostrongylus tenuis whole genome reference sequence.</title>
        <authorList>
            <person name="Garwood T.J."/>
            <person name="Larsen P.A."/>
            <person name="Fountain-Jones N.M."/>
            <person name="Garbe J.R."/>
            <person name="Macchietto M.G."/>
            <person name="Kania S.A."/>
            <person name="Gerhold R.W."/>
            <person name="Richards J.E."/>
            <person name="Wolf T.M."/>
        </authorList>
    </citation>
    <scope>NUCLEOTIDE SEQUENCE</scope>
    <source>
        <strain evidence="1">MNPRO001-30</strain>
        <tissue evidence="1">Meninges</tissue>
    </source>
</reference>
<comment type="caution">
    <text evidence="1">The sequence shown here is derived from an EMBL/GenBank/DDBJ whole genome shotgun (WGS) entry which is preliminary data.</text>
</comment>
<evidence type="ECO:0000313" key="1">
    <source>
        <dbReference type="EMBL" id="KAJ1372630.1"/>
    </source>
</evidence>
<name>A0AAD5RAU1_PARTN</name>
<accession>A0AAD5RAU1</accession>
<keyword evidence="2" id="KW-1185">Reference proteome</keyword>
<proteinExistence type="predicted"/>
<dbReference type="Proteomes" id="UP001196413">
    <property type="component" value="Unassembled WGS sequence"/>
</dbReference>
<sequence>MLKELNEAVKKIGLRINRMKPQFMKNRRCSDEHIKLEGSLITETSSYVHRDRSLNMENNMKEELHRRTKVA</sequence>
<gene>
    <name evidence="1" type="ORF">KIN20_034830</name>
</gene>
<protein>
    <submittedName>
        <fullName evidence="1">Uncharacterized protein</fullName>
    </submittedName>
</protein>